<feature type="region of interest" description="Disordered" evidence="8">
    <location>
        <begin position="378"/>
        <end position="413"/>
    </location>
</feature>
<keyword evidence="5" id="KW-0175">Coiled coil</keyword>
<dbReference type="OrthoDB" id="5424147at2759"/>
<evidence type="ECO:0000313" key="11">
    <source>
        <dbReference type="EMBL" id="QUC19781.1"/>
    </source>
</evidence>
<keyword evidence="7 9" id="KW-0472">Membrane</keyword>
<reference evidence="10" key="1">
    <citation type="journal article" date="2016" name="Genome Announc.">
        <title>Genome Sequence of Ustilaginoidea virens IPU010, a Rice Pathogenic Fungus Causing False Smut.</title>
        <authorList>
            <person name="Kumagai T."/>
            <person name="Ishii T."/>
            <person name="Terai G."/>
            <person name="Umemura M."/>
            <person name="Machida M."/>
            <person name="Asai K."/>
        </authorList>
    </citation>
    <scope>NUCLEOTIDE SEQUENCE [LARGE SCALE GENOMIC DNA]</scope>
    <source>
        <strain evidence="10">IPU010</strain>
    </source>
</reference>
<dbReference type="PANTHER" id="PTHR14360">
    <property type="entry name" value="PROTEIN FMP32, MITOCHONDRIAL"/>
    <property type="match status" value="1"/>
</dbReference>
<comment type="subcellular location">
    <subcellularLocation>
        <location evidence="2">Membrane</location>
    </subcellularLocation>
    <subcellularLocation>
        <location evidence="1">Mitochondrion</location>
    </subcellularLocation>
</comment>
<dbReference type="EMBL" id="BBTG02000002">
    <property type="protein sequence ID" value="GAO14789.1"/>
    <property type="molecule type" value="Genomic_DNA"/>
</dbReference>
<evidence type="ECO:0000313" key="13">
    <source>
        <dbReference type="Proteomes" id="UP000054053"/>
    </source>
</evidence>
<evidence type="ECO:0000256" key="3">
    <source>
        <dbReference type="ARBA" id="ARBA00022692"/>
    </source>
</evidence>
<evidence type="ECO:0000313" key="12">
    <source>
        <dbReference type="Proteomes" id="UP000027002"/>
    </source>
</evidence>
<dbReference type="PANTHER" id="PTHR14360:SF12">
    <property type="entry name" value="MOZ PROTEIN REPRESENTS A CHROMATIN-ASSOCIATED ACETYLTRANSFERASE"/>
    <property type="match status" value="1"/>
</dbReference>
<dbReference type="RefSeq" id="XP_042997454.1">
    <property type="nucleotide sequence ID" value="XM_043141520.1"/>
</dbReference>
<evidence type="ECO:0000256" key="2">
    <source>
        <dbReference type="ARBA" id="ARBA00004370"/>
    </source>
</evidence>
<dbReference type="Proteomes" id="UP000027002">
    <property type="component" value="Chromosome 3"/>
</dbReference>
<keyword evidence="12" id="KW-1185">Reference proteome</keyword>
<feature type="compositionally biased region" description="Low complexity" evidence="8">
    <location>
        <begin position="149"/>
        <end position="158"/>
    </location>
</feature>
<name>A0A1B5KUX5_USTVR</name>
<evidence type="ECO:0000256" key="4">
    <source>
        <dbReference type="ARBA" id="ARBA00022989"/>
    </source>
</evidence>
<keyword evidence="3 9" id="KW-0812">Transmembrane</keyword>
<reference evidence="11" key="3">
    <citation type="submission" date="2020-03" db="EMBL/GenBank/DDBJ databases">
        <title>A mixture of massive structural variations and highly conserved coding sequences in Ustilaginoidea virens genome.</title>
        <authorList>
            <person name="Zhang K."/>
            <person name="Zhao Z."/>
            <person name="Zhang Z."/>
            <person name="Li Y."/>
            <person name="Hsiang T."/>
            <person name="Sun W."/>
        </authorList>
    </citation>
    <scope>NUCLEOTIDE SEQUENCE</scope>
    <source>
        <strain evidence="11">UV-8b</strain>
    </source>
</reference>
<evidence type="ECO:0000256" key="1">
    <source>
        <dbReference type="ARBA" id="ARBA00004173"/>
    </source>
</evidence>
<reference evidence="13" key="2">
    <citation type="journal article" date="2016" name="Genome Announc.">
        <title>Genome sequence of Ustilaginoidea virens IPU010, a rice pathogenic fungus causing false smut.</title>
        <authorList>
            <person name="Kumagai T."/>
            <person name="Ishii T."/>
            <person name="Terai G."/>
            <person name="Umemura M."/>
            <person name="Machida M."/>
            <person name="Asai K."/>
        </authorList>
    </citation>
    <scope>NUCLEOTIDE SEQUENCE [LARGE SCALE GENOMIC DNA]</scope>
    <source>
        <strain evidence="13">IPU010</strain>
    </source>
</reference>
<protein>
    <recommendedName>
        <fullName evidence="14">MOZ protein represents a chromatin-associated acetyltransferase</fullName>
    </recommendedName>
</protein>
<evidence type="ECO:0000256" key="6">
    <source>
        <dbReference type="ARBA" id="ARBA00023128"/>
    </source>
</evidence>
<feature type="transmembrane region" description="Helical" evidence="9">
    <location>
        <begin position="348"/>
        <end position="369"/>
    </location>
</feature>
<dbReference type="GO" id="GO:0016020">
    <property type="term" value="C:membrane"/>
    <property type="evidence" value="ECO:0007669"/>
    <property type="project" value="UniProtKB-SubCell"/>
</dbReference>
<evidence type="ECO:0000256" key="8">
    <source>
        <dbReference type="SAM" id="MobiDB-lite"/>
    </source>
</evidence>
<dbReference type="Proteomes" id="UP000054053">
    <property type="component" value="Unassembled WGS sequence"/>
</dbReference>
<dbReference type="AlphaFoldDB" id="A0A1B5KUX5"/>
<sequence>MTTTAAATTRLTFLYPHLLRAAGAPATPSAGAARWMATTRAKSSFAPRHGKAVEPTWAKTPQDEQPQQPRPGEAVSPAAQRAPGGAEPAELPRETSGGGDPERQQAPQQAQAAPSPAQSQGAAGSGPGWGSGSGSSSPGTTKAADRQAEPAAAAAAAATHDDAPATPSLDAVLHMPSPEQVEHPHMTPPPYVHHFDSYSLVKQLEGGGYTHDQAVSSMKAIRRILGGNLDVAQKSLVSKSDVENESYLFRAACSELSTEIKNNRRLQDEQMRQQRTHLQHEVDILTQTLNQELLTLNDSVRGLFNDRNMAVREEQKALESAIQQINYKMSILLSSDSKSEIEGVRWVLIRRSVVGLVFLAILTLGMIRYTTYLAQQRKKEAERGRKERERLRRDGGRTDNSAPADAAMILSAS</sequence>
<organism evidence="10 13">
    <name type="scientific">Ustilaginoidea virens</name>
    <name type="common">Rice false smut fungus</name>
    <name type="synonym">Villosiclava virens</name>
    <dbReference type="NCBI Taxonomy" id="1159556"/>
    <lineage>
        <taxon>Eukaryota</taxon>
        <taxon>Fungi</taxon>
        <taxon>Dikarya</taxon>
        <taxon>Ascomycota</taxon>
        <taxon>Pezizomycotina</taxon>
        <taxon>Sordariomycetes</taxon>
        <taxon>Hypocreomycetidae</taxon>
        <taxon>Hypocreales</taxon>
        <taxon>Clavicipitaceae</taxon>
        <taxon>Ustilaginoidea</taxon>
    </lineage>
</organism>
<evidence type="ECO:0000256" key="5">
    <source>
        <dbReference type="ARBA" id="ARBA00023054"/>
    </source>
</evidence>
<feature type="region of interest" description="Disordered" evidence="8">
    <location>
        <begin position="26"/>
        <end position="171"/>
    </location>
</feature>
<dbReference type="InterPro" id="IPR024461">
    <property type="entry name" value="CCDC90-like"/>
</dbReference>
<dbReference type="EMBL" id="CP072755">
    <property type="protein sequence ID" value="QUC19781.1"/>
    <property type="molecule type" value="Genomic_DNA"/>
</dbReference>
<dbReference type="GeneID" id="66064800"/>
<dbReference type="GO" id="GO:0005739">
    <property type="term" value="C:mitochondrion"/>
    <property type="evidence" value="ECO:0007669"/>
    <property type="project" value="UniProtKB-SubCell"/>
</dbReference>
<keyword evidence="6" id="KW-0496">Mitochondrion</keyword>
<feature type="compositionally biased region" description="Gly residues" evidence="8">
    <location>
        <begin position="123"/>
        <end position="133"/>
    </location>
</feature>
<proteinExistence type="predicted"/>
<feature type="compositionally biased region" description="Low complexity" evidence="8">
    <location>
        <begin position="104"/>
        <end position="122"/>
    </location>
</feature>
<evidence type="ECO:0008006" key="14">
    <source>
        <dbReference type="Google" id="ProtNLM"/>
    </source>
</evidence>
<evidence type="ECO:0000256" key="9">
    <source>
        <dbReference type="SAM" id="Phobius"/>
    </source>
</evidence>
<feature type="compositionally biased region" description="Basic and acidic residues" evidence="8">
    <location>
        <begin position="378"/>
        <end position="397"/>
    </location>
</feature>
<accession>A0A1B5KUX5</accession>
<keyword evidence="4 9" id="KW-1133">Transmembrane helix</keyword>
<dbReference type="KEGG" id="uvi:66064800"/>
<dbReference type="Gene3D" id="1.20.5.340">
    <property type="match status" value="1"/>
</dbReference>
<evidence type="ECO:0000313" key="10">
    <source>
        <dbReference type="EMBL" id="GAO14789.1"/>
    </source>
</evidence>
<evidence type="ECO:0000256" key="7">
    <source>
        <dbReference type="ARBA" id="ARBA00023136"/>
    </source>
</evidence>
<dbReference type="Pfam" id="PF07798">
    <property type="entry name" value="CCDC90-like"/>
    <property type="match status" value="1"/>
</dbReference>
<gene>
    <name evidence="11" type="ORF">UV8b_04022</name>
    <name evidence="10" type="ORF">UVI_02005190</name>
</gene>